<evidence type="ECO:0000256" key="1">
    <source>
        <dbReference type="ARBA" id="ARBA00038357"/>
    </source>
</evidence>
<keyword evidence="4" id="KW-1185">Reference proteome</keyword>
<dbReference type="STRING" id="869754.A0A1A0GZ21"/>
<gene>
    <name evidence="3" type="ORF">METBIDRAFT_48062</name>
</gene>
<dbReference type="Proteomes" id="UP000092555">
    <property type="component" value="Unassembled WGS sequence"/>
</dbReference>
<dbReference type="EMBL" id="LXTC01000010">
    <property type="protein sequence ID" value="OBA17001.1"/>
    <property type="molecule type" value="Genomic_DNA"/>
</dbReference>
<comment type="similarity">
    <text evidence="1">Belongs to the cytochrome b5 family. MAPR subfamily.</text>
</comment>
<sequence length="149" mass="17171">MDFVPDAVQQETEAYNSEVDLLTLPIYTRAQLRQYNGQARPQLFVAIKGYIYDVTRNELSYGAGKIYHQLVGKDVSRLLGLNRLQLKPEPGAEPGAAHSNEWDFSDLTEKQRRTLDKWVLFFRKRYRIVGVVVDYQPRTHAVEPDACIN</sequence>
<dbReference type="AlphaFoldDB" id="A0A1A0GZ21"/>
<feature type="domain" description="Cytochrome b5 heme-binding" evidence="2">
    <location>
        <begin position="27"/>
        <end position="133"/>
    </location>
</feature>
<dbReference type="InterPro" id="IPR036400">
    <property type="entry name" value="Cyt_B5-like_heme/steroid_sf"/>
</dbReference>
<dbReference type="SUPFAM" id="SSF55856">
    <property type="entry name" value="Cytochrome b5-like heme/steroid binding domain"/>
    <property type="match status" value="1"/>
</dbReference>
<dbReference type="SMART" id="SM01117">
    <property type="entry name" value="Cyt-b5"/>
    <property type="match status" value="1"/>
</dbReference>
<evidence type="ECO:0000259" key="2">
    <source>
        <dbReference type="SMART" id="SM01117"/>
    </source>
</evidence>
<proteinExistence type="inferred from homology"/>
<dbReference type="OrthoDB" id="899at2759"/>
<dbReference type="PANTHER" id="PTHR10281">
    <property type="entry name" value="MEMBRANE-ASSOCIATED PROGESTERONE RECEPTOR COMPONENT-RELATED"/>
    <property type="match status" value="1"/>
</dbReference>
<accession>A0A1A0GZ21</accession>
<dbReference type="InterPro" id="IPR001199">
    <property type="entry name" value="Cyt_B5-like_heme/steroid-bd"/>
</dbReference>
<dbReference type="InterPro" id="IPR050577">
    <property type="entry name" value="MAPR/NEUFC/NENF-like"/>
</dbReference>
<dbReference type="PANTHER" id="PTHR10281:SF76">
    <property type="entry name" value="CALCUTTA CUP-RELATED"/>
    <property type="match status" value="1"/>
</dbReference>
<evidence type="ECO:0000313" key="3">
    <source>
        <dbReference type="EMBL" id="OBA17001.1"/>
    </source>
</evidence>
<evidence type="ECO:0000313" key="4">
    <source>
        <dbReference type="Proteomes" id="UP000092555"/>
    </source>
</evidence>
<comment type="caution">
    <text evidence="3">The sequence shown here is derived from an EMBL/GenBank/DDBJ whole genome shotgun (WGS) entry which is preliminary data.</text>
</comment>
<reference evidence="3 4" key="1">
    <citation type="submission" date="2016-05" db="EMBL/GenBank/DDBJ databases">
        <title>Comparative genomics of biotechnologically important yeasts.</title>
        <authorList>
            <consortium name="DOE Joint Genome Institute"/>
            <person name="Riley R."/>
            <person name="Haridas S."/>
            <person name="Wolfe K.H."/>
            <person name="Lopes M.R."/>
            <person name="Hittinger C.T."/>
            <person name="Goker M."/>
            <person name="Salamov A."/>
            <person name="Wisecaver J."/>
            <person name="Long T.M."/>
            <person name="Aerts A.L."/>
            <person name="Barry K."/>
            <person name="Choi C."/>
            <person name="Clum A."/>
            <person name="Coughlan A.Y."/>
            <person name="Deshpande S."/>
            <person name="Douglass A.P."/>
            <person name="Hanson S.J."/>
            <person name="Klenk H.-P."/>
            <person name="LaButti K."/>
            <person name="Lapidus A."/>
            <person name="Lindquist E."/>
            <person name="Lipzen A."/>
            <person name="Meier-kolthoff J.P."/>
            <person name="Ohm R.A."/>
            <person name="Otillar R.P."/>
            <person name="Pangilinan J."/>
            <person name="Peng Y."/>
            <person name="Rokas A."/>
            <person name="Rosa C.A."/>
            <person name="Scheuner C."/>
            <person name="Sibirny A.A."/>
            <person name="Slot J.C."/>
            <person name="Stielow J.B."/>
            <person name="Sun H."/>
            <person name="Kurtzman C.P."/>
            <person name="Blackwell M."/>
            <person name="Grigoriev I.V."/>
            <person name="Jeffries T.W."/>
        </authorList>
    </citation>
    <scope>NUCLEOTIDE SEQUENCE [LARGE SCALE GENOMIC DNA]</scope>
    <source>
        <strain evidence="3 4">NRRL YB-4993</strain>
    </source>
</reference>
<dbReference type="GO" id="GO:0016020">
    <property type="term" value="C:membrane"/>
    <property type="evidence" value="ECO:0007669"/>
    <property type="project" value="TreeGrafter"/>
</dbReference>
<protein>
    <submittedName>
        <fullName evidence="3">Cytochrome b5</fullName>
    </submittedName>
</protein>
<dbReference type="GO" id="GO:0012505">
    <property type="term" value="C:endomembrane system"/>
    <property type="evidence" value="ECO:0007669"/>
    <property type="project" value="TreeGrafter"/>
</dbReference>
<dbReference type="Pfam" id="PF00173">
    <property type="entry name" value="Cyt-b5"/>
    <property type="match status" value="1"/>
</dbReference>
<dbReference type="Gene3D" id="3.10.120.10">
    <property type="entry name" value="Cytochrome b5-like heme/steroid binding domain"/>
    <property type="match status" value="1"/>
</dbReference>
<organism evidence="3 4">
    <name type="scientific">Metschnikowia bicuspidata var. bicuspidata NRRL YB-4993</name>
    <dbReference type="NCBI Taxonomy" id="869754"/>
    <lineage>
        <taxon>Eukaryota</taxon>
        <taxon>Fungi</taxon>
        <taxon>Dikarya</taxon>
        <taxon>Ascomycota</taxon>
        <taxon>Saccharomycotina</taxon>
        <taxon>Pichiomycetes</taxon>
        <taxon>Metschnikowiaceae</taxon>
        <taxon>Metschnikowia</taxon>
    </lineage>
</organism>
<dbReference type="RefSeq" id="XP_018709298.1">
    <property type="nucleotide sequence ID" value="XM_018858255.1"/>
</dbReference>
<dbReference type="GeneID" id="30031231"/>
<name>A0A1A0GZ21_9ASCO</name>